<dbReference type="GO" id="GO:0008270">
    <property type="term" value="F:zinc ion binding"/>
    <property type="evidence" value="ECO:0007669"/>
    <property type="project" value="UniProtKB-KW"/>
</dbReference>
<dbReference type="PANTHER" id="PTHR38777:SF1">
    <property type="entry name" value="DNAK SUPPRESSOR PROTEIN"/>
    <property type="match status" value="1"/>
</dbReference>
<dbReference type="Proteomes" id="UP000009081">
    <property type="component" value="Plasmid megaplasmid"/>
</dbReference>
<keyword evidence="2" id="KW-0863">Zinc-finger</keyword>
<name>C5B4E4_METEA</name>
<evidence type="ECO:0000256" key="3">
    <source>
        <dbReference type="ARBA" id="ARBA00022833"/>
    </source>
</evidence>
<evidence type="ECO:0000313" key="6">
    <source>
        <dbReference type="EMBL" id="ACS43326.1"/>
    </source>
</evidence>
<reference evidence="6 7" key="1">
    <citation type="journal article" date="2009" name="PLoS ONE">
        <title>Methylobacterium genome sequences: a reference blueprint to investigate microbial metabolism of C1 compounds from natural and industrial sources.</title>
        <authorList>
            <person name="Vuilleumier S."/>
            <person name="Chistoserdova L."/>
            <person name="Lee M.-C."/>
            <person name="Bringel F."/>
            <person name="Lajus A."/>
            <person name="Zhou Y."/>
            <person name="Gourion B."/>
            <person name="Barbe V."/>
            <person name="Chang J."/>
            <person name="Cruveiller S."/>
            <person name="Dossat C."/>
            <person name="Gillett W."/>
            <person name="Gruffaz C."/>
            <person name="Haugen E."/>
            <person name="Hourcade E."/>
            <person name="Levy R."/>
            <person name="Mangenot S."/>
            <person name="Muller E."/>
            <person name="Nadalig T."/>
            <person name="Pagni M."/>
            <person name="Penny C."/>
            <person name="Peyraud R."/>
            <person name="Robinson D.G."/>
            <person name="Roche D."/>
            <person name="Rouy Z."/>
            <person name="Saenampechek C."/>
            <person name="Salvignol G."/>
            <person name="Vallenet D."/>
            <person name="Wu Z."/>
            <person name="Marx C.J."/>
            <person name="Vorholt J.A."/>
            <person name="Olson M.V."/>
            <person name="Kaul R."/>
            <person name="Weissenbach J."/>
            <person name="Medigue C."/>
            <person name="Lidstrom M.E."/>
        </authorList>
    </citation>
    <scope>NUCLEOTIDE SEQUENCE [LARGE SCALE GENOMIC DNA]</scope>
    <source>
        <strain evidence="7">ATCC 14718 / DSM 1338 / JCM 2805 / NCIMB 9133 / AM1</strain>
    </source>
</reference>
<evidence type="ECO:0000259" key="5">
    <source>
        <dbReference type="Pfam" id="PF01258"/>
    </source>
</evidence>
<keyword evidence="7" id="KW-1185">Reference proteome</keyword>
<keyword evidence="1" id="KW-0479">Metal-binding</keyword>
<dbReference type="GO" id="GO:1900378">
    <property type="term" value="P:positive regulation of secondary metabolite biosynthetic process"/>
    <property type="evidence" value="ECO:0007669"/>
    <property type="project" value="TreeGrafter"/>
</dbReference>
<proteinExistence type="predicted"/>
<dbReference type="PROSITE" id="PS51128">
    <property type="entry name" value="ZF_DKSA_2"/>
    <property type="match status" value="1"/>
</dbReference>
<dbReference type="InterPro" id="IPR000962">
    <property type="entry name" value="Znf_DskA_TraR"/>
</dbReference>
<dbReference type="OrthoDB" id="962301at2"/>
<dbReference type="Gene3D" id="1.20.120.910">
    <property type="entry name" value="DksA, coiled-coil domain"/>
    <property type="match status" value="1"/>
</dbReference>
<evidence type="ECO:0000256" key="2">
    <source>
        <dbReference type="ARBA" id="ARBA00022771"/>
    </source>
</evidence>
<dbReference type="HOGENOM" id="CLU_158637_1_1_5"/>
<feature type="domain" description="Zinc finger DksA/TraR C4-type" evidence="5">
    <location>
        <begin position="37"/>
        <end position="67"/>
    </location>
</feature>
<dbReference type="SUPFAM" id="SSF57716">
    <property type="entry name" value="Glucocorticoid receptor-like (DNA-binding domain)"/>
    <property type="match status" value="1"/>
</dbReference>
<dbReference type="PANTHER" id="PTHR38777">
    <property type="entry name" value="FELS-2 PROPHAGE PROTEIN"/>
    <property type="match status" value="1"/>
</dbReference>
<evidence type="ECO:0000256" key="1">
    <source>
        <dbReference type="ARBA" id="ARBA00022723"/>
    </source>
</evidence>
<dbReference type="EMBL" id="CP001511">
    <property type="protein sequence ID" value="ACS43326.1"/>
    <property type="molecule type" value="Genomic_DNA"/>
</dbReference>
<dbReference type="KEGG" id="mea:Mex_2p0478"/>
<keyword evidence="6" id="KW-0614">Plasmid</keyword>
<dbReference type="Pfam" id="PF01258">
    <property type="entry name" value="zf-dskA_traR"/>
    <property type="match status" value="1"/>
</dbReference>
<evidence type="ECO:0000313" key="7">
    <source>
        <dbReference type="Proteomes" id="UP000009081"/>
    </source>
</evidence>
<protein>
    <recommendedName>
        <fullName evidence="5">Zinc finger DksA/TraR C4-type domain-containing protein</fullName>
    </recommendedName>
</protein>
<organism evidence="6 7">
    <name type="scientific">Methylorubrum extorquens (strain ATCC 14718 / DSM 1338 / JCM 2805 / NCIMB 9133 / AM1)</name>
    <name type="common">Methylobacterium extorquens</name>
    <dbReference type="NCBI Taxonomy" id="272630"/>
    <lineage>
        <taxon>Bacteria</taxon>
        <taxon>Pseudomonadati</taxon>
        <taxon>Pseudomonadota</taxon>
        <taxon>Alphaproteobacteria</taxon>
        <taxon>Hyphomicrobiales</taxon>
        <taxon>Methylobacteriaceae</taxon>
        <taxon>Methylorubrum</taxon>
    </lineage>
</organism>
<accession>C5B4E4</accession>
<dbReference type="PROSITE" id="PS01102">
    <property type="entry name" value="ZF_DKSA_1"/>
    <property type="match status" value="1"/>
</dbReference>
<sequence>MADDVDMIQHLDEMAMDGKLAAIRSRTETTDLAPEDCDDCGGDIPMERRRAAPWTRRCVRCQTLAERAFGGRA</sequence>
<dbReference type="RefSeq" id="WP_012753795.1">
    <property type="nucleotide sequence ID" value="NC_012811.1"/>
</dbReference>
<feature type="zinc finger region" description="dksA C4-type" evidence="4">
    <location>
        <begin position="37"/>
        <end position="61"/>
    </location>
</feature>
<dbReference type="AlphaFoldDB" id="C5B4E4"/>
<gene>
    <name evidence="6" type="ordered locus">MexAM1_META2p0478</name>
</gene>
<geneLocation type="plasmid" evidence="6 7">
    <name>megaplasmid</name>
</geneLocation>
<keyword evidence="3" id="KW-0862">Zinc</keyword>
<evidence type="ECO:0000256" key="4">
    <source>
        <dbReference type="PROSITE-ProRule" id="PRU00510"/>
    </source>
</evidence>
<dbReference type="InterPro" id="IPR020458">
    <property type="entry name" value="Znf_DskA_TraR_CS"/>
</dbReference>